<dbReference type="AlphaFoldDB" id="A0AAP3E3K7"/>
<proteinExistence type="predicted"/>
<dbReference type="GO" id="GO:0030151">
    <property type="term" value="F:molybdenum ion binding"/>
    <property type="evidence" value="ECO:0007669"/>
    <property type="project" value="InterPro"/>
</dbReference>
<dbReference type="GO" id="GO:0030170">
    <property type="term" value="F:pyridoxal phosphate binding"/>
    <property type="evidence" value="ECO:0007669"/>
    <property type="project" value="InterPro"/>
</dbReference>
<feature type="domain" description="MOSC" evidence="1">
    <location>
        <begin position="19"/>
        <end position="152"/>
    </location>
</feature>
<dbReference type="Proteomes" id="UP001321018">
    <property type="component" value="Unassembled WGS sequence"/>
</dbReference>
<dbReference type="Pfam" id="PF03473">
    <property type="entry name" value="MOSC"/>
    <property type="match status" value="1"/>
</dbReference>
<evidence type="ECO:0000259" key="1">
    <source>
        <dbReference type="PROSITE" id="PS51340"/>
    </source>
</evidence>
<dbReference type="Proteomes" id="UP001320972">
    <property type="component" value="Unassembled WGS sequence"/>
</dbReference>
<sequence length="152" mass="16901">MRGVVHEIHIAPEQGGAVERVDRVDAVAERGLRGDRYFREDGTFSDRDGCDLTLIEREAVTAIEREYDISLESGSHRRNVTTEGVALNHLVGERFRIGDAVCVGEELCEPCSYLERLLSKRGLTEALTHRGGLRARIVRDGTIEAGDPLELE</sequence>
<organism evidence="2 5">
    <name type="scientific">Natronoglomus mannanivorans</name>
    <dbReference type="NCBI Taxonomy" id="2979990"/>
    <lineage>
        <taxon>Archaea</taxon>
        <taxon>Methanobacteriati</taxon>
        <taxon>Methanobacteriota</taxon>
        <taxon>Stenosarchaea group</taxon>
        <taxon>Halobacteria</taxon>
        <taxon>Halobacteriales</taxon>
        <taxon>Natrialbaceae</taxon>
        <taxon>Natronoglomus</taxon>
    </lineage>
</organism>
<dbReference type="RefSeq" id="WP_338004907.1">
    <property type="nucleotide sequence ID" value="NZ_JAOPKA010000012.1"/>
</dbReference>
<evidence type="ECO:0000313" key="3">
    <source>
        <dbReference type="EMBL" id="MCU4973882.1"/>
    </source>
</evidence>
<reference evidence="2 4" key="1">
    <citation type="submission" date="2022-09" db="EMBL/GenBank/DDBJ databases">
        <title>Enrichment on poylsaccharides allowed isolation of novel metabolic and taxonomic groups of Haloarchaea.</title>
        <authorList>
            <person name="Sorokin D.Y."/>
            <person name="Elcheninov A.G."/>
            <person name="Khizhniak T.V."/>
            <person name="Kolganova T.V."/>
            <person name="Kublanov I.V."/>
        </authorList>
    </citation>
    <scope>NUCLEOTIDE SEQUENCE</scope>
    <source>
        <strain evidence="3 4">AArc-m2/3/4</strain>
        <strain evidence="2">AArc-xg1-1</strain>
    </source>
</reference>
<dbReference type="PROSITE" id="PS51340">
    <property type="entry name" value="MOSC"/>
    <property type="match status" value="1"/>
</dbReference>
<name>A0AAP3E3K7_9EURY</name>
<dbReference type="EMBL" id="JAOPKB010000008">
    <property type="protein sequence ID" value="MCU4973882.1"/>
    <property type="molecule type" value="Genomic_DNA"/>
</dbReference>
<accession>A0AAP3E3K7</accession>
<dbReference type="PANTHER" id="PTHR36930">
    <property type="entry name" value="METAL-SULFUR CLUSTER BIOSYNTHESIS PROTEINS YUAD-RELATED"/>
    <property type="match status" value="1"/>
</dbReference>
<dbReference type="SUPFAM" id="SSF50800">
    <property type="entry name" value="PK beta-barrel domain-like"/>
    <property type="match status" value="1"/>
</dbReference>
<protein>
    <submittedName>
        <fullName evidence="2">MOSC domain-containing protein</fullName>
    </submittedName>
</protein>
<dbReference type="EMBL" id="JAOPKA010000012">
    <property type="protein sequence ID" value="MCU4743089.1"/>
    <property type="molecule type" value="Genomic_DNA"/>
</dbReference>
<evidence type="ECO:0000313" key="2">
    <source>
        <dbReference type="EMBL" id="MCU4743089.1"/>
    </source>
</evidence>
<comment type="caution">
    <text evidence="2">The sequence shown here is derived from an EMBL/GenBank/DDBJ whole genome shotgun (WGS) entry which is preliminary data.</text>
</comment>
<dbReference type="InterPro" id="IPR005302">
    <property type="entry name" value="MoCF_Sase_C"/>
</dbReference>
<keyword evidence="4" id="KW-1185">Reference proteome</keyword>
<dbReference type="InterPro" id="IPR011037">
    <property type="entry name" value="Pyrv_Knase-like_insert_dom_sf"/>
</dbReference>
<dbReference type="Gene3D" id="2.40.33.20">
    <property type="entry name" value="PK beta-barrel domain-like"/>
    <property type="match status" value="1"/>
</dbReference>
<evidence type="ECO:0000313" key="5">
    <source>
        <dbReference type="Proteomes" id="UP001321018"/>
    </source>
</evidence>
<gene>
    <name evidence="3" type="ORF">OB955_14175</name>
    <name evidence="2" type="ORF">OB960_17010</name>
</gene>
<evidence type="ECO:0000313" key="4">
    <source>
        <dbReference type="Proteomes" id="UP001320972"/>
    </source>
</evidence>
<dbReference type="GO" id="GO:0003824">
    <property type="term" value="F:catalytic activity"/>
    <property type="evidence" value="ECO:0007669"/>
    <property type="project" value="InterPro"/>
</dbReference>
<dbReference type="InterPro" id="IPR052716">
    <property type="entry name" value="MOSC_domain"/>
</dbReference>
<dbReference type="PANTHER" id="PTHR36930:SF1">
    <property type="entry name" value="MOSC DOMAIN-CONTAINING PROTEIN"/>
    <property type="match status" value="1"/>
</dbReference>